<name>A0ACC0ZCQ9_9ROSI</name>
<sequence>MALLGMQADMQYKSFFPGHYSTMDLNLDANGSIWPLNNIDKIFMNGHDYNGALLLPSPHQHLVQNKDTLKQAMLKHEAIFKDQIRELHRLYWRQRELMDEMKTKLLKHHLQLETLLSNPLLSQNSCDYAQKTCHVYSLPQMNPACDRSSVLTAENNLPLSCFKEGNSMCAGPEPAQTKFSLKGCELESKCKKFGKKILDLELPPYEYIDSEEEECLPKAAMVLDYPPKSNQQPYHGIGSFNSAFQGDNLTPCSISVKKICLADLNEPIKPEEEVDSTSMYVADLNEPTKHEEEAAPRFKFLADLNEPIKPAEDAASVSSDFPSSAGNKEFPCLDLSQKSNSGLQVFSTDLMQITKKGSDLETCSEGLHLETNKKEKWPSSDNEAGQSGSDSISLPPGFGVERSVSLEDAELKLTEGQSGSDSMSLPPGFGGEISMSLEDAELKQTQEFPRSGLMDQSEKKSCSEGSESLRREVSSNSFPDMDTCQLISLADVGNSEASSVSSWRKHVHDIMRTPIAVQALPCFNTSAPLRKRSKSSAASPWLAGQKSNTSLISFDGPDCNNDDLASEHHFPTKFISLSVEVKPAMDVNSNSVSHNCSSDRENKLEDLTRGLPWLKTNSICKRKRGKRSELSTRVESVLERANLSCIHDVELKKVDASNNSSDKGVRGFQKIYDKPPHMSNGHSSSHQYPSEDKYIMTKENIRVSDINVDSDPVTESKKQLFLSKDVAGGGLHKRTSDFGVTIDLNSSIDEHDYSPALTLSTEMDLEAPVSPENKERSPPRGESDENHVGTPFRFSGKEDEDVQMDLVGNAVTATVSGQEGGAVLDELVRTAAKAIVSISSSTVQTCSETAACEPFEPCWSDELYWFAGVASLVVDDPDCEFGVALSCKNSQDNDEFLSDGLDYFEAMTLKLTETKVEEQWVNKSNDQKDHKEEETVDTFLMSQTRRGRMRRRRQQQQDFQSEILPSLASLSRYEVTEDLQTIEGLIEAANYTWGTCSTRNMGRTSRARGRRRTGISTSNLTEISCLEKGAEEGKLIGWGKITRRRRGPRCPASNPRLIQGQVH</sequence>
<keyword evidence="2" id="KW-1185">Reference proteome</keyword>
<comment type="caution">
    <text evidence="1">The sequence shown here is derived from an EMBL/GenBank/DDBJ whole genome shotgun (WGS) entry which is preliminary data.</text>
</comment>
<accession>A0ACC0ZCQ9</accession>
<dbReference type="EMBL" id="CM047737">
    <property type="protein sequence ID" value="KAJ0048973.1"/>
    <property type="molecule type" value="Genomic_DNA"/>
</dbReference>
<dbReference type="Proteomes" id="UP001163603">
    <property type="component" value="Chromosome 2"/>
</dbReference>
<evidence type="ECO:0000313" key="1">
    <source>
        <dbReference type="EMBL" id="KAJ0048973.1"/>
    </source>
</evidence>
<gene>
    <name evidence="1" type="ORF">Pint_16177</name>
</gene>
<protein>
    <submittedName>
        <fullName evidence="1">Uncharacterized protein</fullName>
    </submittedName>
</protein>
<organism evidence="1 2">
    <name type="scientific">Pistacia integerrima</name>
    <dbReference type="NCBI Taxonomy" id="434235"/>
    <lineage>
        <taxon>Eukaryota</taxon>
        <taxon>Viridiplantae</taxon>
        <taxon>Streptophyta</taxon>
        <taxon>Embryophyta</taxon>
        <taxon>Tracheophyta</taxon>
        <taxon>Spermatophyta</taxon>
        <taxon>Magnoliopsida</taxon>
        <taxon>eudicotyledons</taxon>
        <taxon>Gunneridae</taxon>
        <taxon>Pentapetalae</taxon>
        <taxon>rosids</taxon>
        <taxon>malvids</taxon>
        <taxon>Sapindales</taxon>
        <taxon>Anacardiaceae</taxon>
        <taxon>Pistacia</taxon>
    </lineage>
</organism>
<evidence type="ECO:0000313" key="2">
    <source>
        <dbReference type="Proteomes" id="UP001163603"/>
    </source>
</evidence>
<proteinExistence type="predicted"/>
<reference evidence="2" key="1">
    <citation type="journal article" date="2023" name="G3 (Bethesda)">
        <title>Genome assembly and association tests identify interacting loci associated with vigor, precocity, and sex in interspecific pistachio rootstocks.</title>
        <authorList>
            <person name="Palmer W."/>
            <person name="Jacygrad E."/>
            <person name="Sagayaradj S."/>
            <person name="Cavanaugh K."/>
            <person name="Han R."/>
            <person name="Bertier L."/>
            <person name="Beede B."/>
            <person name="Kafkas S."/>
            <person name="Golino D."/>
            <person name="Preece J."/>
            <person name="Michelmore R."/>
        </authorList>
    </citation>
    <scope>NUCLEOTIDE SEQUENCE [LARGE SCALE GENOMIC DNA]</scope>
</reference>